<dbReference type="PANTHER" id="PTHR43751:SF3">
    <property type="entry name" value="SULFATASE N-TERMINAL DOMAIN-CONTAINING PROTEIN"/>
    <property type="match status" value="1"/>
</dbReference>
<evidence type="ECO:0000313" key="2">
    <source>
        <dbReference type="EMBL" id="EMA27160.1"/>
    </source>
</evidence>
<dbReference type="InterPro" id="IPR052701">
    <property type="entry name" value="GAG_Ulvan_Degrading_Sulfatases"/>
</dbReference>
<dbReference type="OrthoDB" id="145229at2157"/>
<organism evidence="2 3">
    <name type="scientific">Haloarcula japonica (strain ATCC 49778 / DSM 6131 / JCM 7785 / NBRC 101032 / NCIMB 13157 / TR-1)</name>
    <dbReference type="NCBI Taxonomy" id="1227453"/>
    <lineage>
        <taxon>Archaea</taxon>
        <taxon>Methanobacteriati</taxon>
        <taxon>Methanobacteriota</taxon>
        <taxon>Stenosarchaea group</taxon>
        <taxon>Halobacteria</taxon>
        <taxon>Halobacteriales</taxon>
        <taxon>Haloarculaceae</taxon>
        <taxon>Haloarcula</taxon>
    </lineage>
</organism>
<sequence length="398" mass="44565">MDLDVENVLIYVDDAVRYDTIADTLSSFGPTHKTIAASTHTPTSFGSLLTGLLPPRSGIHSFKHTVPHDVRSVFDIDTHETSMGAKGGMNDGIADIFNSPSRTTIEEANPPFVHVVRRPGGHAPYNGFEWDQYEYASETADEYFERISTQPVQAQTDYKQGVERSFEEFQRVLDVLDERGLADDTLVVYTSDHGELLGEYGFFGHTHAATPEVVYVPTTFIHPDLEPENVDDLFHHVDLVPTIADAMRHDIDIGQTDGFIDGGDRETGYNHLRHIRYGTLADPIERLIQLTGGFERTIQSIWDDDGGHVFVEGSQITASLVYLVLLLQKPFGKQVRYKNNIVDSYKMFTPGHESYGLPGFDKQEARSKIDSILARKAANTERDIDDATVEHLEEMGYI</sequence>
<dbReference type="RefSeq" id="WP_004594943.1">
    <property type="nucleotide sequence ID" value="NZ_AOLY01000045.1"/>
</dbReference>
<dbReference type="PATRIC" id="fig|1227453.3.peg.4051"/>
<reference evidence="2 3" key="1">
    <citation type="journal article" date="2014" name="PLoS Genet.">
        <title>Phylogenetically driven sequencing of extremely halophilic archaea reveals strategies for static and dynamic osmo-response.</title>
        <authorList>
            <person name="Becker E.A."/>
            <person name="Seitzer P.M."/>
            <person name="Tritt A."/>
            <person name="Larsen D."/>
            <person name="Krusor M."/>
            <person name="Yao A.I."/>
            <person name="Wu D."/>
            <person name="Madern D."/>
            <person name="Eisen J.A."/>
            <person name="Darling A.E."/>
            <person name="Facciotti M.T."/>
        </authorList>
    </citation>
    <scope>NUCLEOTIDE SEQUENCE [LARGE SCALE GENOMIC DNA]</scope>
    <source>
        <strain evidence="3">ATCC 49778 / DSM 6131 / JCM 7785 / NBRC 101032 / NCIMB 13157 / TR-1</strain>
    </source>
</reference>
<dbReference type="eggNOG" id="arCOG02787">
    <property type="taxonomic scope" value="Archaea"/>
</dbReference>
<dbReference type="Proteomes" id="UP000011524">
    <property type="component" value="Unassembled WGS sequence"/>
</dbReference>
<dbReference type="InterPro" id="IPR017850">
    <property type="entry name" value="Alkaline_phosphatase_core_sf"/>
</dbReference>
<comment type="caution">
    <text evidence="2">The sequence shown here is derived from an EMBL/GenBank/DDBJ whole genome shotgun (WGS) entry which is preliminary data.</text>
</comment>
<accession>M0L5A1</accession>
<dbReference type="Pfam" id="PF00884">
    <property type="entry name" value="Sulfatase"/>
    <property type="match status" value="1"/>
</dbReference>
<evidence type="ECO:0000259" key="1">
    <source>
        <dbReference type="Pfam" id="PF00884"/>
    </source>
</evidence>
<proteinExistence type="predicted"/>
<dbReference type="EMBL" id="AOLY01000045">
    <property type="protein sequence ID" value="EMA27160.1"/>
    <property type="molecule type" value="Genomic_DNA"/>
</dbReference>
<evidence type="ECO:0000313" key="3">
    <source>
        <dbReference type="Proteomes" id="UP000011524"/>
    </source>
</evidence>
<dbReference type="PANTHER" id="PTHR43751">
    <property type="entry name" value="SULFATASE"/>
    <property type="match status" value="1"/>
</dbReference>
<feature type="domain" description="Sulfatase N-terminal" evidence="1">
    <location>
        <begin position="105"/>
        <end position="247"/>
    </location>
</feature>
<keyword evidence="3" id="KW-1185">Reference proteome</keyword>
<dbReference type="STRING" id="1227453.C444_20611"/>
<dbReference type="InterPro" id="IPR000917">
    <property type="entry name" value="Sulfatase_N"/>
</dbReference>
<dbReference type="SUPFAM" id="SSF53649">
    <property type="entry name" value="Alkaline phosphatase-like"/>
    <property type="match status" value="1"/>
</dbReference>
<dbReference type="AlphaFoldDB" id="M0L5A1"/>
<protein>
    <submittedName>
        <fullName evidence="2">N-acetylgalactosamine-4-sulfatase</fullName>
    </submittedName>
</protein>
<dbReference type="Gene3D" id="3.40.720.10">
    <property type="entry name" value="Alkaline Phosphatase, subunit A"/>
    <property type="match status" value="1"/>
</dbReference>
<gene>
    <name evidence="2" type="ORF">C444_20611</name>
</gene>
<name>M0L5A1_HALJT</name>